<accession>G9ETX5</accession>
<dbReference type="Proteomes" id="UP000002770">
    <property type="component" value="Unassembled WGS sequence"/>
</dbReference>
<dbReference type="AlphaFoldDB" id="G9ETX5"/>
<evidence type="ECO:0000313" key="2">
    <source>
        <dbReference type="EMBL" id="EHL29326.1"/>
    </source>
</evidence>
<gene>
    <name evidence="2" type="ORF">LDG_8762</name>
</gene>
<dbReference type="OrthoDB" id="9857222at2"/>
<protein>
    <submittedName>
        <fullName evidence="2">Uncharacterized protein</fullName>
    </submittedName>
</protein>
<evidence type="ECO:0000256" key="1">
    <source>
        <dbReference type="SAM" id="SignalP"/>
    </source>
</evidence>
<feature type="chain" id="PRO_5003521409" evidence="1">
    <location>
        <begin position="20"/>
        <end position="99"/>
    </location>
</feature>
<keyword evidence="1" id="KW-0732">Signal</keyword>
<keyword evidence="3" id="KW-1185">Reference proteome</keyword>
<organism evidence="2 3">
    <name type="scientific">Legionella drancourtii LLAP12</name>
    <dbReference type="NCBI Taxonomy" id="658187"/>
    <lineage>
        <taxon>Bacteria</taxon>
        <taxon>Pseudomonadati</taxon>
        <taxon>Pseudomonadota</taxon>
        <taxon>Gammaproteobacteria</taxon>
        <taxon>Legionellales</taxon>
        <taxon>Legionellaceae</taxon>
        <taxon>Legionella</taxon>
    </lineage>
</organism>
<sequence>MKKSIIALILTILTYSAFANKGAAAKMSATGQKNITFATIINPFGGALSEARRIAKQKLIHQCQEKFNGTIVGTIQYKTIRFDEGVMAAIVKASGECIY</sequence>
<dbReference type="EMBL" id="JH413848">
    <property type="protein sequence ID" value="EHL29326.1"/>
    <property type="molecule type" value="Genomic_DNA"/>
</dbReference>
<dbReference type="InParanoid" id="G9ETX5"/>
<feature type="signal peptide" evidence="1">
    <location>
        <begin position="1"/>
        <end position="19"/>
    </location>
</feature>
<proteinExistence type="predicted"/>
<evidence type="ECO:0000313" key="3">
    <source>
        <dbReference type="Proteomes" id="UP000002770"/>
    </source>
</evidence>
<reference evidence="2 3" key="1">
    <citation type="journal article" date="2011" name="BMC Genomics">
        <title>Insight into cross-talk between intra-amoebal pathogens.</title>
        <authorList>
            <person name="Gimenez G."/>
            <person name="Bertelli C."/>
            <person name="Moliner C."/>
            <person name="Robert C."/>
            <person name="Raoult D."/>
            <person name="Fournier P.E."/>
            <person name="Greub G."/>
        </authorList>
    </citation>
    <scope>NUCLEOTIDE SEQUENCE [LARGE SCALE GENOMIC DNA]</scope>
    <source>
        <strain evidence="2 3">LLAP12</strain>
    </source>
</reference>
<dbReference type="HOGENOM" id="CLU_2316806_0_0_6"/>
<name>G9ETX5_9GAMM</name>
<dbReference type="RefSeq" id="WP_006872629.1">
    <property type="nucleotide sequence ID" value="NZ_JH413848.1"/>
</dbReference>